<dbReference type="Pfam" id="PF12391">
    <property type="entry name" value="PCDO_beta_N"/>
    <property type="match status" value="1"/>
</dbReference>
<dbReference type="NCBIfam" id="TIGR02422">
    <property type="entry name" value="protocat_beta"/>
    <property type="match status" value="1"/>
</dbReference>
<dbReference type="RefSeq" id="WP_132296079.1">
    <property type="nucleotide sequence ID" value="NZ_SKBM01000037.1"/>
</dbReference>
<name>A0A4R4D4Z2_9PROT</name>
<dbReference type="Proteomes" id="UP000295023">
    <property type="component" value="Unassembled WGS sequence"/>
</dbReference>
<gene>
    <name evidence="6" type="primary">pcaH</name>
    <name evidence="6" type="ORF">EXY23_24220</name>
</gene>
<evidence type="ECO:0000256" key="1">
    <source>
        <dbReference type="ARBA" id="ARBA00007825"/>
    </source>
</evidence>
<keyword evidence="3 6" id="KW-0560">Oxidoreductase</keyword>
<reference evidence="6 7" key="1">
    <citation type="submission" date="2019-03" db="EMBL/GenBank/DDBJ databases">
        <title>Paracraurococcus aquatilis NE82 genome sequence.</title>
        <authorList>
            <person name="Zhao Y."/>
            <person name="Du Z."/>
        </authorList>
    </citation>
    <scope>NUCLEOTIDE SEQUENCE [LARGE SCALE GENOMIC DNA]</scope>
    <source>
        <strain evidence="6 7">NE82</strain>
    </source>
</reference>
<comment type="similarity">
    <text evidence="1">Belongs to the intradiol ring-cleavage dioxygenase family.</text>
</comment>
<keyword evidence="7" id="KW-1185">Reference proteome</keyword>
<dbReference type="AlphaFoldDB" id="A0A4R4D4Z2"/>
<dbReference type="EMBL" id="SKBM01000037">
    <property type="protein sequence ID" value="TCZ53639.1"/>
    <property type="molecule type" value="Genomic_DNA"/>
</dbReference>
<dbReference type="Gene3D" id="2.60.130.10">
    <property type="entry name" value="Aromatic compound dioxygenase"/>
    <property type="match status" value="1"/>
</dbReference>
<accession>A0A4R4D4Z2</accession>
<feature type="domain" description="Intradiol ring-cleavage dioxygenases" evidence="5">
    <location>
        <begin position="76"/>
        <end position="104"/>
    </location>
</feature>
<dbReference type="PROSITE" id="PS00083">
    <property type="entry name" value="INTRADIOL_DIOXYGENAS"/>
    <property type="match status" value="1"/>
</dbReference>
<dbReference type="Pfam" id="PF00775">
    <property type="entry name" value="Dioxygenase_C"/>
    <property type="match status" value="1"/>
</dbReference>
<dbReference type="GO" id="GO:0019619">
    <property type="term" value="P:3,4-dihydroxybenzoate catabolic process"/>
    <property type="evidence" value="ECO:0007669"/>
    <property type="project" value="InterPro"/>
</dbReference>
<dbReference type="InterPro" id="IPR000627">
    <property type="entry name" value="Intradiol_dOase_C"/>
</dbReference>
<dbReference type="PANTHER" id="PTHR33711">
    <property type="entry name" value="DIOXYGENASE, PUTATIVE (AFU_ORTHOLOGUE AFUA_2G02910)-RELATED"/>
    <property type="match status" value="1"/>
</dbReference>
<dbReference type="PANTHER" id="PTHR33711:SF10">
    <property type="entry name" value="INTRADIOL RING-CLEAVAGE DIOXYGENASES DOMAIN-CONTAINING PROTEIN"/>
    <property type="match status" value="1"/>
</dbReference>
<dbReference type="InterPro" id="IPR012785">
    <property type="entry name" value="Protocat_dOase_b"/>
</dbReference>
<sequence length="237" mass="26668">MSDPLPFRPFPAGTQPPLDHAAYGSTQHRHPKRALRRLPHTVTETTGPAFAPEHFPPILDLTKTGRGEPLGERIIVAGRVTDEDGRPVPHSMIEVWQANAAGRYAHPRDQHDAPADPNFQGEGRVFTDAEGRYSFVTIKPGAYPWRNHHNAWRPVHIHFSLFGTGFAQRLVTQMYFPGDPLLALDPIYHAVSDAAARERLVSRFDLDLTRPEWALGYRFDIVLRGRGATPFEEGEHH</sequence>
<proteinExistence type="inferred from homology"/>
<evidence type="ECO:0000256" key="2">
    <source>
        <dbReference type="ARBA" id="ARBA00022964"/>
    </source>
</evidence>
<dbReference type="InterPro" id="IPR024756">
    <property type="entry name" value="PCDO_beta_N"/>
</dbReference>
<dbReference type="InterPro" id="IPR015889">
    <property type="entry name" value="Intradiol_dOase_core"/>
</dbReference>
<dbReference type="InterPro" id="IPR050770">
    <property type="entry name" value="Intradiol_RC_Dioxygenase"/>
</dbReference>
<evidence type="ECO:0000256" key="4">
    <source>
        <dbReference type="SAM" id="MobiDB-lite"/>
    </source>
</evidence>
<evidence type="ECO:0000259" key="5">
    <source>
        <dbReference type="PROSITE" id="PS00083"/>
    </source>
</evidence>
<feature type="region of interest" description="Disordered" evidence="4">
    <location>
        <begin position="1"/>
        <end position="32"/>
    </location>
</feature>
<dbReference type="EC" id="1.13.11.3" evidence="6"/>
<evidence type="ECO:0000313" key="7">
    <source>
        <dbReference type="Proteomes" id="UP000295023"/>
    </source>
</evidence>
<dbReference type="GO" id="GO:0008199">
    <property type="term" value="F:ferric iron binding"/>
    <property type="evidence" value="ECO:0007669"/>
    <property type="project" value="InterPro"/>
</dbReference>
<evidence type="ECO:0000256" key="3">
    <source>
        <dbReference type="ARBA" id="ARBA00023002"/>
    </source>
</evidence>
<dbReference type="GO" id="GO:0018578">
    <property type="term" value="F:protocatechuate 3,4-dioxygenase activity"/>
    <property type="evidence" value="ECO:0007669"/>
    <property type="project" value="UniProtKB-EC"/>
</dbReference>
<comment type="caution">
    <text evidence="6">The sequence shown here is derived from an EMBL/GenBank/DDBJ whole genome shotgun (WGS) entry which is preliminary data.</text>
</comment>
<keyword evidence="2 6" id="KW-0223">Dioxygenase</keyword>
<organism evidence="6 7">
    <name type="scientific">Roseicella aquatilis</name>
    <dbReference type="NCBI Taxonomy" id="2527868"/>
    <lineage>
        <taxon>Bacteria</taxon>
        <taxon>Pseudomonadati</taxon>
        <taxon>Pseudomonadota</taxon>
        <taxon>Alphaproteobacteria</taxon>
        <taxon>Acetobacterales</taxon>
        <taxon>Roseomonadaceae</taxon>
        <taxon>Roseicella</taxon>
    </lineage>
</organism>
<dbReference type="OrthoDB" id="9805815at2"/>
<dbReference type="SUPFAM" id="SSF49482">
    <property type="entry name" value="Aromatic compound dioxygenase"/>
    <property type="match status" value="1"/>
</dbReference>
<evidence type="ECO:0000313" key="6">
    <source>
        <dbReference type="EMBL" id="TCZ53639.1"/>
    </source>
</evidence>
<protein>
    <submittedName>
        <fullName evidence="6">Protocatechuate 3,4-dioxygenase subunit beta</fullName>
        <ecNumber evidence="6">1.13.11.3</ecNumber>
    </submittedName>
</protein>